<evidence type="ECO:0000256" key="1">
    <source>
        <dbReference type="SAM" id="MobiDB-lite"/>
    </source>
</evidence>
<dbReference type="AlphaFoldDB" id="A0A9P4L9J6"/>
<dbReference type="OrthoDB" id="10266325at2759"/>
<dbReference type="RefSeq" id="XP_040789844.1">
    <property type="nucleotide sequence ID" value="XM_040938238.1"/>
</dbReference>
<reference evidence="3" key="1">
    <citation type="submission" date="2020-01" db="EMBL/GenBank/DDBJ databases">
        <authorList>
            <consortium name="DOE Joint Genome Institute"/>
            <person name="Haridas S."/>
            <person name="Albert R."/>
            <person name="Binder M."/>
            <person name="Bloem J."/>
            <person name="Labutti K."/>
            <person name="Salamov A."/>
            <person name="Andreopoulos B."/>
            <person name="Baker S.E."/>
            <person name="Barry K."/>
            <person name="Bills G."/>
            <person name="Bluhm B.H."/>
            <person name="Cannon C."/>
            <person name="Castanera R."/>
            <person name="Culley D.E."/>
            <person name="Daum C."/>
            <person name="Ezra D."/>
            <person name="Gonzalez J.B."/>
            <person name="Henrissat B."/>
            <person name="Kuo A."/>
            <person name="Liang C."/>
            <person name="Lipzen A."/>
            <person name="Lutzoni F."/>
            <person name="Magnuson J."/>
            <person name="Mondo S."/>
            <person name="Nolan M."/>
            <person name="Ohm R."/>
            <person name="Pangilinan J."/>
            <person name="Park H.-J."/>
            <person name="Ramirez L."/>
            <person name="Alfaro M."/>
            <person name="Sun H."/>
            <person name="Tritt A."/>
            <person name="Yoshinaga Y."/>
            <person name="Zwiers L.-H."/>
            <person name="Turgeon B.G."/>
            <person name="Goodwin S.B."/>
            <person name="Spatafora J.W."/>
            <person name="Crous P.W."/>
            <person name="Grigoriev I.V."/>
        </authorList>
    </citation>
    <scope>NUCLEOTIDE SEQUENCE</scope>
    <source>
        <strain evidence="3">CBS 394.84</strain>
    </source>
</reference>
<protein>
    <recommendedName>
        <fullName evidence="2">Tse2 ADP-ribosyltransferase toxin domain-containing protein</fullName>
    </recommendedName>
</protein>
<evidence type="ECO:0000313" key="3">
    <source>
        <dbReference type="EMBL" id="KAF1847281.1"/>
    </source>
</evidence>
<accession>A0A9P4L9J6</accession>
<dbReference type="Proteomes" id="UP000800039">
    <property type="component" value="Unassembled WGS sequence"/>
</dbReference>
<dbReference type="GeneID" id="63855489"/>
<proteinExistence type="predicted"/>
<sequence>MAKYIQALKAFPVELFRVNNGRMINLRQYTGQRSFDIVTDGGMAKAKSLHPTTYEGKLSPFQVEYSELTSNTAPNGASMRPNTQFQRNLIGDYKGSQVVVYSIPAGTQLPDDLVLIHEFGDHYSLQAARDMPLSELNQKITTFLEAQGNVRSKEGWFQAYPHASAPSSSNNAQASATSSSSTAASTSSPWEWDENYRKYRRWDGNQWIWHE</sequence>
<evidence type="ECO:0000313" key="4">
    <source>
        <dbReference type="Proteomes" id="UP000800039"/>
    </source>
</evidence>
<comment type="caution">
    <text evidence="3">The sequence shown here is derived from an EMBL/GenBank/DDBJ whole genome shotgun (WGS) entry which is preliminary data.</text>
</comment>
<dbReference type="EMBL" id="ML976615">
    <property type="protein sequence ID" value="KAF1847281.1"/>
    <property type="molecule type" value="Genomic_DNA"/>
</dbReference>
<evidence type="ECO:0000259" key="2">
    <source>
        <dbReference type="Pfam" id="PF18648"/>
    </source>
</evidence>
<dbReference type="InterPro" id="IPR041018">
    <property type="entry name" value="ADPRTs_Tse2"/>
</dbReference>
<feature type="region of interest" description="Disordered" evidence="1">
    <location>
        <begin position="163"/>
        <end position="188"/>
    </location>
</feature>
<keyword evidence="4" id="KW-1185">Reference proteome</keyword>
<gene>
    <name evidence="3" type="ORF">K460DRAFT_425937</name>
</gene>
<organism evidence="3 4">
    <name type="scientific">Cucurbitaria berberidis CBS 394.84</name>
    <dbReference type="NCBI Taxonomy" id="1168544"/>
    <lineage>
        <taxon>Eukaryota</taxon>
        <taxon>Fungi</taxon>
        <taxon>Dikarya</taxon>
        <taxon>Ascomycota</taxon>
        <taxon>Pezizomycotina</taxon>
        <taxon>Dothideomycetes</taxon>
        <taxon>Pleosporomycetidae</taxon>
        <taxon>Pleosporales</taxon>
        <taxon>Pleosporineae</taxon>
        <taxon>Cucurbitariaceae</taxon>
        <taxon>Cucurbitaria</taxon>
    </lineage>
</organism>
<name>A0A9P4L9J6_9PLEO</name>
<feature type="domain" description="Tse2 ADP-ribosyltransferase toxin" evidence="2">
    <location>
        <begin position="14"/>
        <end position="156"/>
    </location>
</feature>
<dbReference type="Pfam" id="PF18648">
    <property type="entry name" value="ADPRTs_Tse2"/>
    <property type="match status" value="1"/>
</dbReference>